<proteinExistence type="evidence at transcript level"/>
<organism evidence="1">
    <name type="scientific">Cryptosporidium parvum</name>
    <dbReference type="NCBI Taxonomy" id="5807"/>
    <lineage>
        <taxon>Eukaryota</taxon>
        <taxon>Sar</taxon>
        <taxon>Alveolata</taxon>
        <taxon>Apicomplexa</taxon>
        <taxon>Conoidasida</taxon>
        <taxon>Coccidia</taxon>
        <taxon>Eucoccidiorida</taxon>
        <taxon>Eimeriorina</taxon>
        <taxon>Cryptosporidiidae</taxon>
        <taxon>Cryptosporidium</taxon>
    </lineage>
</organism>
<name>F0X546_CRYPV</name>
<sequence>MIIDKPPFTYSSLYVYPLNTQIPPASLIFFSAFLEKCLALTTTGRLGRLPPPKTLKIPDLVQSIIGALSVLLLYL</sequence>
<dbReference type="AlphaFoldDB" id="F0X546"/>
<dbReference type="EMBL" id="FX115614">
    <property type="protein sequence ID" value="BAJ77717.1"/>
    <property type="molecule type" value="mRNA"/>
</dbReference>
<accession>F0X546</accession>
<evidence type="ECO:0000313" key="1">
    <source>
        <dbReference type="EMBL" id="BAJ77717.1"/>
    </source>
</evidence>
<protein>
    <submittedName>
        <fullName evidence="1">Uncharacterized protein</fullName>
    </submittedName>
</protein>
<reference evidence="1" key="1">
    <citation type="submission" date="2011-02" db="EMBL/GenBank/DDBJ databases">
        <title>Construction and analysis of full-length cDNA library of Cryptosporidium parvum.</title>
        <authorList>
            <person name="Yamagishi J."/>
            <person name="Wakaguri H."/>
            <person name="Sugano S."/>
            <person name="Kawano S."/>
            <person name="Fujisaki K."/>
            <person name="Sugimoto C."/>
            <person name="Watanabe J."/>
            <person name="Suzuki Y."/>
            <person name="Kimata I."/>
            <person name="Xuan X."/>
        </authorList>
    </citation>
    <scope>NUCLEOTIDE SEQUENCE</scope>
    <source>
        <strain evidence="1">HNJ-1</strain>
    </source>
</reference>